<comment type="caution">
    <text evidence="2">The sequence shown here is derived from an EMBL/GenBank/DDBJ whole genome shotgun (WGS) entry which is preliminary data.</text>
</comment>
<proteinExistence type="predicted"/>
<evidence type="ECO:0000256" key="1">
    <source>
        <dbReference type="SAM" id="Phobius"/>
    </source>
</evidence>
<keyword evidence="1" id="KW-0812">Transmembrane</keyword>
<name>A0A0F9K6E1_9ZZZZ</name>
<dbReference type="AlphaFoldDB" id="A0A0F9K6E1"/>
<sequence length="105" mass="12904">MIIKIMLLWFAHCLGDMVFQSNFMAEYKNKFWYAMFSHVFIWTMCVSLVLHYFGIFTYWKFIFLFVGHWIMDMWKSKQPKDDEHRWCMYVDQGWHLTQVIAVGVL</sequence>
<dbReference type="Pfam" id="PF11750">
    <property type="entry name" value="DUF3307"/>
    <property type="match status" value="1"/>
</dbReference>
<organism evidence="2">
    <name type="scientific">marine sediment metagenome</name>
    <dbReference type="NCBI Taxonomy" id="412755"/>
    <lineage>
        <taxon>unclassified sequences</taxon>
        <taxon>metagenomes</taxon>
        <taxon>ecological metagenomes</taxon>
    </lineage>
</organism>
<keyword evidence="1" id="KW-1133">Transmembrane helix</keyword>
<evidence type="ECO:0000313" key="2">
    <source>
        <dbReference type="EMBL" id="KKM77568.1"/>
    </source>
</evidence>
<reference evidence="2" key="1">
    <citation type="journal article" date="2015" name="Nature">
        <title>Complex archaea that bridge the gap between prokaryotes and eukaryotes.</title>
        <authorList>
            <person name="Spang A."/>
            <person name="Saw J.H."/>
            <person name="Jorgensen S.L."/>
            <person name="Zaremba-Niedzwiedzka K."/>
            <person name="Martijn J."/>
            <person name="Lind A.E."/>
            <person name="van Eijk R."/>
            <person name="Schleper C."/>
            <person name="Guy L."/>
            <person name="Ettema T.J."/>
        </authorList>
    </citation>
    <scope>NUCLEOTIDE SEQUENCE</scope>
</reference>
<keyword evidence="1" id="KW-0472">Membrane</keyword>
<gene>
    <name evidence="2" type="ORF">LCGC14_1368670</name>
</gene>
<feature type="transmembrane region" description="Helical" evidence="1">
    <location>
        <begin position="39"/>
        <end position="70"/>
    </location>
</feature>
<dbReference type="EMBL" id="LAZR01008623">
    <property type="protein sequence ID" value="KKM77568.1"/>
    <property type="molecule type" value="Genomic_DNA"/>
</dbReference>
<accession>A0A0F9K6E1</accession>
<dbReference type="InterPro" id="IPR021737">
    <property type="entry name" value="Phage_phiKZ_Orf197"/>
</dbReference>
<protein>
    <recommendedName>
        <fullName evidence="3">DUF3307 domain-containing protein</fullName>
    </recommendedName>
</protein>
<evidence type="ECO:0008006" key="3">
    <source>
        <dbReference type="Google" id="ProtNLM"/>
    </source>
</evidence>